<dbReference type="AlphaFoldDB" id="A0AAV2BNL7"/>
<feature type="compositionally biased region" description="Basic and acidic residues" evidence="1">
    <location>
        <begin position="40"/>
        <end position="56"/>
    </location>
</feature>
<evidence type="ECO:0000313" key="3">
    <source>
        <dbReference type="Proteomes" id="UP001497382"/>
    </source>
</evidence>
<keyword evidence="3" id="KW-1185">Reference proteome</keyword>
<protein>
    <submittedName>
        <fullName evidence="2">Uncharacterized protein</fullName>
    </submittedName>
</protein>
<evidence type="ECO:0000313" key="2">
    <source>
        <dbReference type="EMBL" id="CAL1297194.1"/>
    </source>
</evidence>
<accession>A0AAV2BNL7</accession>
<feature type="region of interest" description="Disordered" evidence="1">
    <location>
        <begin position="34"/>
        <end position="56"/>
    </location>
</feature>
<sequence>MMVKIADRYPSIVSLQGQRLRTSVPFSAAEWIHVTPSASDRSRPDRETRSQNRSLE</sequence>
<reference evidence="2 3" key="1">
    <citation type="submission" date="2024-04" db="EMBL/GenBank/DDBJ databases">
        <authorList>
            <person name="Rising A."/>
            <person name="Reimegard J."/>
            <person name="Sonavane S."/>
            <person name="Akerstrom W."/>
            <person name="Nylinder S."/>
            <person name="Hedman E."/>
            <person name="Kallberg Y."/>
        </authorList>
    </citation>
    <scope>NUCLEOTIDE SEQUENCE [LARGE SCALE GENOMIC DNA]</scope>
</reference>
<gene>
    <name evidence="2" type="ORF">LARSCL_LOCUS20160</name>
</gene>
<dbReference type="EMBL" id="CAXIEN010000416">
    <property type="protein sequence ID" value="CAL1297194.1"/>
    <property type="molecule type" value="Genomic_DNA"/>
</dbReference>
<proteinExistence type="predicted"/>
<name>A0AAV2BNL7_9ARAC</name>
<evidence type="ECO:0000256" key="1">
    <source>
        <dbReference type="SAM" id="MobiDB-lite"/>
    </source>
</evidence>
<comment type="caution">
    <text evidence="2">The sequence shown here is derived from an EMBL/GenBank/DDBJ whole genome shotgun (WGS) entry which is preliminary data.</text>
</comment>
<organism evidence="2 3">
    <name type="scientific">Larinioides sclopetarius</name>
    <dbReference type="NCBI Taxonomy" id="280406"/>
    <lineage>
        <taxon>Eukaryota</taxon>
        <taxon>Metazoa</taxon>
        <taxon>Ecdysozoa</taxon>
        <taxon>Arthropoda</taxon>
        <taxon>Chelicerata</taxon>
        <taxon>Arachnida</taxon>
        <taxon>Araneae</taxon>
        <taxon>Araneomorphae</taxon>
        <taxon>Entelegynae</taxon>
        <taxon>Araneoidea</taxon>
        <taxon>Araneidae</taxon>
        <taxon>Larinioides</taxon>
    </lineage>
</organism>
<dbReference type="Proteomes" id="UP001497382">
    <property type="component" value="Unassembled WGS sequence"/>
</dbReference>